<dbReference type="GO" id="GO:0004376">
    <property type="term" value="F:GPI mannosyltransferase activity"/>
    <property type="evidence" value="ECO:0007669"/>
    <property type="project" value="InterPro"/>
</dbReference>
<dbReference type="EMBL" id="JNBR01002050">
    <property type="protein sequence ID" value="OQR83889.1"/>
    <property type="molecule type" value="Genomic_DNA"/>
</dbReference>
<keyword evidence="14" id="KW-1185">Reference proteome</keyword>
<evidence type="ECO:0000256" key="9">
    <source>
        <dbReference type="ARBA" id="ARBA00022989"/>
    </source>
</evidence>
<evidence type="ECO:0000313" key="14">
    <source>
        <dbReference type="Proteomes" id="UP000243579"/>
    </source>
</evidence>
<evidence type="ECO:0000256" key="7">
    <source>
        <dbReference type="ARBA" id="ARBA00022692"/>
    </source>
</evidence>
<dbReference type="UniPathway" id="UPA00196"/>
<dbReference type="STRING" id="1202772.A0A1V9YDW3"/>
<comment type="caution">
    <text evidence="13">The sequence shown here is derived from an EMBL/GenBank/DDBJ whole genome shotgun (WGS) entry which is preliminary data.</text>
</comment>
<feature type="transmembrane region" description="Helical" evidence="11">
    <location>
        <begin position="137"/>
        <end position="155"/>
    </location>
</feature>
<accession>A0A1V9YDW3</accession>
<feature type="transmembrane region" description="Helical" evidence="11">
    <location>
        <begin position="217"/>
        <end position="238"/>
    </location>
</feature>
<dbReference type="GO" id="GO:0006506">
    <property type="term" value="P:GPI anchor biosynthetic process"/>
    <property type="evidence" value="ECO:0007669"/>
    <property type="project" value="UniProtKB-UniPathway"/>
</dbReference>
<feature type="chain" id="PRO_5012958177" description="GPI mannosyltransferase 1" evidence="12">
    <location>
        <begin position="20"/>
        <end position="419"/>
    </location>
</feature>
<keyword evidence="10 11" id="KW-0472">Membrane</keyword>
<feature type="transmembrane region" description="Helical" evidence="11">
    <location>
        <begin position="375"/>
        <end position="396"/>
    </location>
</feature>
<dbReference type="GO" id="GO:0005789">
    <property type="term" value="C:endoplasmic reticulum membrane"/>
    <property type="evidence" value="ECO:0007669"/>
    <property type="project" value="UniProtKB-SubCell"/>
</dbReference>
<keyword evidence="8 11" id="KW-0256">Endoplasmic reticulum</keyword>
<comment type="pathway">
    <text evidence="2 11">Glycolipid biosynthesis; glycosylphosphatidylinositol-anchor biosynthesis.</text>
</comment>
<protein>
    <recommendedName>
        <fullName evidence="11">GPI mannosyltransferase 1</fullName>
        <ecNumber evidence="11">2.4.1.-</ecNumber>
    </recommendedName>
    <alternativeName>
        <fullName evidence="11">GPI mannosyltransferase I</fullName>
    </alternativeName>
</protein>
<dbReference type="PANTHER" id="PTHR12886">
    <property type="entry name" value="PIG-M MANNOSYLTRANSFERASE"/>
    <property type="match status" value="1"/>
</dbReference>
<sequence>MHQRTLVVFALGLLVRVACLLWGEVQDRTMVVKYTDVDYDVYTDASREVVLGNSPFDRTTYRYTPLLYDKVYPAFLLLPNVYLHEVWGKVLFVASDMVVGYVIYTILMLRAVPERSAINYTMVWLFHPFSINISTRGNADTLVVLLCLISLYLLLKKQLVLSALVYGLAVHFKIYPIVYAFAFLVFLDEDYDHALAARSKPTSLLGKSLHWLNRHRITFGLVSGGLFLALTGLFYAIYGYTFLFEGYLYHFARTDNRHNFSMYFYDLYLRYGTKGGLMMGIVAFLPQFITIFNISYRCGKDIIFAQFLLTVCFVVFNKVCTAQYFLWYSVYLPLILPSSELSAKQLLLMIGVWFAGELHWLYWAFGLEIMGQNTFFWVWVAGLVFFVVNIALMIAFNTHHNHAPLFARGAITPLHQKRE</sequence>
<evidence type="ECO:0000256" key="5">
    <source>
        <dbReference type="ARBA" id="ARBA00022676"/>
    </source>
</evidence>
<dbReference type="PANTHER" id="PTHR12886:SF0">
    <property type="entry name" value="GPI MANNOSYLTRANSFERASE 1"/>
    <property type="match status" value="1"/>
</dbReference>
<feature type="signal peptide" evidence="12">
    <location>
        <begin position="1"/>
        <end position="19"/>
    </location>
</feature>
<dbReference type="Pfam" id="PF05007">
    <property type="entry name" value="Mannosyl_trans"/>
    <property type="match status" value="1"/>
</dbReference>
<dbReference type="GO" id="GO:1990529">
    <property type="term" value="C:glycosylphosphatidylinositol-mannosyltransferase I complex"/>
    <property type="evidence" value="ECO:0007669"/>
    <property type="project" value="TreeGrafter"/>
</dbReference>
<reference evidence="13 14" key="1">
    <citation type="journal article" date="2014" name="Genome Biol. Evol.">
        <title>The secreted proteins of Achlya hypogyna and Thraustotheca clavata identify the ancestral oomycete secretome and reveal gene acquisitions by horizontal gene transfer.</title>
        <authorList>
            <person name="Misner I."/>
            <person name="Blouin N."/>
            <person name="Leonard G."/>
            <person name="Richards T.A."/>
            <person name="Lane C.E."/>
        </authorList>
    </citation>
    <scope>NUCLEOTIDE SEQUENCE [LARGE SCALE GENOMIC DNA]</scope>
    <source>
        <strain evidence="13 14">ATCC 48635</strain>
    </source>
</reference>
<feature type="transmembrane region" description="Helical" evidence="11">
    <location>
        <begin position="161"/>
        <end position="187"/>
    </location>
</feature>
<evidence type="ECO:0000256" key="8">
    <source>
        <dbReference type="ARBA" id="ARBA00022824"/>
    </source>
</evidence>
<keyword evidence="4 11" id="KW-0337">GPI-anchor biosynthesis</keyword>
<dbReference type="OrthoDB" id="1741594at2759"/>
<feature type="transmembrane region" description="Helical" evidence="11">
    <location>
        <begin position="277"/>
        <end position="296"/>
    </location>
</feature>
<dbReference type="InterPro" id="IPR007704">
    <property type="entry name" value="PIG-M"/>
</dbReference>
<feature type="transmembrane region" description="Helical" evidence="11">
    <location>
        <begin position="86"/>
        <end position="107"/>
    </location>
</feature>
<dbReference type="AlphaFoldDB" id="A0A1V9YDW3"/>
<comment type="similarity">
    <text evidence="3 11">Belongs to the PIGM family.</text>
</comment>
<name>A0A1V9YDW3_ACHHY</name>
<evidence type="ECO:0000256" key="6">
    <source>
        <dbReference type="ARBA" id="ARBA00022679"/>
    </source>
</evidence>
<keyword evidence="9 11" id="KW-1133">Transmembrane helix</keyword>
<organism evidence="13 14">
    <name type="scientific">Achlya hypogyna</name>
    <name type="common">Oomycete</name>
    <name type="synonym">Protoachlya hypogyna</name>
    <dbReference type="NCBI Taxonomy" id="1202772"/>
    <lineage>
        <taxon>Eukaryota</taxon>
        <taxon>Sar</taxon>
        <taxon>Stramenopiles</taxon>
        <taxon>Oomycota</taxon>
        <taxon>Saprolegniomycetes</taxon>
        <taxon>Saprolegniales</taxon>
        <taxon>Achlyaceae</taxon>
        <taxon>Achlya</taxon>
    </lineage>
</organism>
<evidence type="ECO:0000256" key="3">
    <source>
        <dbReference type="ARBA" id="ARBA00011071"/>
    </source>
</evidence>
<keyword evidence="6 11" id="KW-0808">Transferase</keyword>
<evidence type="ECO:0000313" key="13">
    <source>
        <dbReference type="EMBL" id="OQR83889.1"/>
    </source>
</evidence>
<evidence type="ECO:0000256" key="10">
    <source>
        <dbReference type="ARBA" id="ARBA00023136"/>
    </source>
</evidence>
<evidence type="ECO:0000256" key="1">
    <source>
        <dbReference type="ARBA" id="ARBA00004477"/>
    </source>
</evidence>
<evidence type="ECO:0000256" key="12">
    <source>
        <dbReference type="SAM" id="SignalP"/>
    </source>
</evidence>
<evidence type="ECO:0000256" key="11">
    <source>
        <dbReference type="RuleBase" id="RU365064"/>
    </source>
</evidence>
<evidence type="ECO:0000256" key="4">
    <source>
        <dbReference type="ARBA" id="ARBA00022502"/>
    </source>
</evidence>
<dbReference type="GO" id="GO:0051751">
    <property type="term" value="F:alpha-1,4-mannosyltransferase activity"/>
    <property type="evidence" value="ECO:0007669"/>
    <property type="project" value="InterPro"/>
</dbReference>
<dbReference type="Proteomes" id="UP000243579">
    <property type="component" value="Unassembled WGS sequence"/>
</dbReference>
<dbReference type="EC" id="2.4.1.-" evidence="11"/>
<comment type="function">
    <text evidence="11">Catalytic subunit of the glycosylphosphatidylinositol-mannosyltransferase I complex which catalyzes the transfer of the first mannose, via an alpha-1,4 bond from a dolichol-phosphate-mannose (Dol-P-Man) to the glucosaminyl acyl phosphatidylinositol (GlcN-(acyl)PI) intermediate to generate alpha-D-Man-(1-&gt;4)-alpha-D-GlcN-(1-&gt;6)-(1-radyl,2-acyl-sn-glycero-3-phospho)-2-acyl-inositol and participates in the sixth step of the glycosylphosphatidylinositol-anchor biosynthesis.</text>
</comment>
<comment type="subcellular location">
    <subcellularLocation>
        <location evidence="1 11">Endoplasmic reticulum membrane</location>
        <topology evidence="1 11">Multi-pass membrane protein</topology>
    </subcellularLocation>
</comment>
<keyword evidence="5 11" id="KW-0328">Glycosyltransferase</keyword>
<feature type="transmembrane region" description="Helical" evidence="11">
    <location>
        <begin position="346"/>
        <end position="363"/>
    </location>
</feature>
<feature type="transmembrane region" description="Helical" evidence="11">
    <location>
        <begin position="303"/>
        <end position="326"/>
    </location>
</feature>
<evidence type="ECO:0000256" key="2">
    <source>
        <dbReference type="ARBA" id="ARBA00004687"/>
    </source>
</evidence>
<proteinExistence type="inferred from homology"/>
<keyword evidence="12" id="KW-0732">Signal</keyword>
<keyword evidence="7 11" id="KW-0812">Transmembrane</keyword>
<gene>
    <name evidence="13" type="ORF">ACHHYP_14175</name>
</gene>